<dbReference type="Proteomes" id="UP000636938">
    <property type="component" value="Unassembled WGS sequence"/>
</dbReference>
<proteinExistence type="predicted"/>
<organism evidence="1 2">
    <name type="scientific">Stenotrophomonas lacuserhaii</name>
    <dbReference type="NCBI Taxonomy" id="2760084"/>
    <lineage>
        <taxon>Bacteria</taxon>
        <taxon>Pseudomonadati</taxon>
        <taxon>Pseudomonadota</taxon>
        <taxon>Gammaproteobacteria</taxon>
        <taxon>Lysobacterales</taxon>
        <taxon>Lysobacteraceae</taxon>
        <taxon>Stenotrophomonas</taxon>
    </lineage>
</organism>
<name>A0A8X8K4Y4_9GAMM</name>
<dbReference type="EMBL" id="JACSQS010000006">
    <property type="protein sequence ID" value="MBD7954176.1"/>
    <property type="molecule type" value="Genomic_DNA"/>
</dbReference>
<sequence>MLLGFYSTVYGEASDERVARLQVEAPVREGMAAHHVVGVCGALISEYYLVHEIEEVTHESCLENRSADSGFTFFRIGPLERFWLAVRGLSAARAGRLIMGGR</sequence>
<evidence type="ECO:0000313" key="2">
    <source>
        <dbReference type="Proteomes" id="UP000636938"/>
    </source>
</evidence>
<protein>
    <submittedName>
        <fullName evidence="1">Uncharacterized protein</fullName>
    </submittedName>
</protein>
<keyword evidence="2" id="KW-1185">Reference proteome</keyword>
<accession>A0A8X8K4Y4</accession>
<comment type="caution">
    <text evidence="1">The sequence shown here is derived from an EMBL/GenBank/DDBJ whole genome shotgun (WGS) entry which is preliminary data.</text>
</comment>
<dbReference type="RefSeq" id="WP_191770387.1">
    <property type="nucleotide sequence ID" value="NZ_JACSQS010000006.1"/>
</dbReference>
<reference evidence="1 2" key="1">
    <citation type="submission" date="2020-08" db="EMBL/GenBank/DDBJ databases">
        <title>A Genomic Blueprint of the Chicken Gut Microbiome.</title>
        <authorList>
            <person name="Gilroy R."/>
            <person name="Ravi A."/>
            <person name="Getino M."/>
            <person name="Pursley I."/>
            <person name="Horton D.L."/>
            <person name="Alikhan N.-F."/>
            <person name="Baker D."/>
            <person name="Gharbi K."/>
            <person name="Hall N."/>
            <person name="Watson M."/>
            <person name="Adriaenssens E.M."/>
            <person name="Foster-Nyarko E."/>
            <person name="Jarju S."/>
            <person name="Secka A."/>
            <person name="Antonio M."/>
            <person name="Oren A."/>
            <person name="Chaudhuri R."/>
            <person name="La Ragione R.M."/>
            <person name="Hildebrand F."/>
            <person name="Pallen M.J."/>
        </authorList>
    </citation>
    <scope>NUCLEOTIDE SEQUENCE [LARGE SCALE GENOMIC DNA]</scope>
    <source>
        <strain evidence="1 2">Sa5BUN4</strain>
    </source>
</reference>
<evidence type="ECO:0000313" key="1">
    <source>
        <dbReference type="EMBL" id="MBD7954176.1"/>
    </source>
</evidence>
<dbReference type="AlphaFoldDB" id="A0A8X8K4Y4"/>
<gene>
    <name evidence="1" type="ORF">H9654_08145</name>
</gene>